<dbReference type="GO" id="GO:0005524">
    <property type="term" value="F:ATP binding"/>
    <property type="evidence" value="ECO:0007669"/>
    <property type="project" value="UniProtKB-KW"/>
</dbReference>
<keyword evidence="17" id="KW-1185">Reference proteome</keyword>
<comment type="caution">
    <text evidence="16">The sequence shown here is derived from an EMBL/GenBank/DDBJ whole genome shotgun (WGS) entry which is preliminary data.</text>
</comment>
<comment type="catalytic activity">
    <reaction evidence="13">
        <text>L-seryl-[protein] + ATP = O-phospho-L-seryl-[protein] + ADP + H(+)</text>
        <dbReference type="Rhea" id="RHEA:17989"/>
        <dbReference type="Rhea" id="RHEA-COMP:9863"/>
        <dbReference type="Rhea" id="RHEA-COMP:11604"/>
        <dbReference type="ChEBI" id="CHEBI:15378"/>
        <dbReference type="ChEBI" id="CHEBI:29999"/>
        <dbReference type="ChEBI" id="CHEBI:30616"/>
        <dbReference type="ChEBI" id="CHEBI:83421"/>
        <dbReference type="ChEBI" id="CHEBI:456216"/>
        <dbReference type="EC" id="2.7.11.1"/>
    </reaction>
</comment>
<dbReference type="PANTHER" id="PTHR24348">
    <property type="entry name" value="SERINE/THREONINE-PROTEIN KINASE UNC-51-RELATED"/>
    <property type="match status" value="1"/>
</dbReference>
<dbReference type="InterPro" id="IPR045269">
    <property type="entry name" value="Atg1-like"/>
</dbReference>
<accession>A0A8H4EGE8</accession>
<dbReference type="GO" id="GO:0005776">
    <property type="term" value="C:autophagosome"/>
    <property type="evidence" value="ECO:0007669"/>
    <property type="project" value="TreeGrafter"/>
</dbReference>
<dbReference type="GO" id="GO:0004674">
    <property type="term" value="F:protein serine/threonine kinase activity"/>
    <property type="evidence" value="ECO:0007669"/>
    <property type="project" value="UniProtKB-KW"/>
</dbReference>
<keyword evidence="10" id="KW-0072">Autophagy</keyword>
<keyword evidence="5" id="KW-0723">Serine/threonine-protein kinase</keyword>
<dbReference type="InterPro" id="IPR008271">
    <property type="entry name" value="Ser/Thr_kinase_AS"/>
</dbReference>
<feature type="domain" description="Protein kinase" evidence="15">
    <location>
        <begin position="46"/>
        <end position="311"/>
    </location>
</feature>
<dbReference type="GO" id="GO:0034045">
    <property type="term" value="C:phagophore assembly site membrane"/>
    <property type="evidence" value="ECO:0007669"/>
    <property type="project" value="UniProtKB-SubCell"/>
</dbReference>
<sequence>MASASRNFDEYRLNAVVNRDPYFVIHTLSDERLPPELRRPGSVQRWEREKVLGKGTFGTVWLEVLRSGKASGREVRAVKRIQKKSMRDKRELAAMTDFSRRKYLHTGSFVEFFGWFEDSENIYIAMEYFPHGTLSDYIGQGIPENEVRKITGQLLVGLALMHEHDYTHRDLKPDNVFIDTPGPEWSVKIGDFGVSKYVNKGMTALRTGTGTPLYEAPEIQGDVIQENEEEYEEYTNIVDMWSLSCVVFEMSARTVLFPRWPLDYKKLCWGLWYPDKPHTISQKGWDFITKLLVPDPAGRLSAVAALKHEWITSRDPQPLTGEVVQGPAAAAPPPKKGPGLDRVRQSGSSGKVQAANDYDNDALTALSAKPPQVISSSGEHGDGNLSASLQRRTVIRRISHSNNRDNVSADDTHQRQPAPPKAEPLPNKVTLRNPKAIVGSLSGAETDIDDEAFRLDLPFSIKVYGHSSSTLFIIKNGMICLDQAPSANAWIIRTDHQELPFREGLHPYCEGLPPYCLFPYWTYLLIKRGMPHGIYYEIEGSAPKRLLKIEYYVTRYHVMEYYFHFLVILEEARPNIVTFRYYDVPDNGRMGTVGVQGPDKHKMFSFNQPKIRRGVQLVFNTTPNVNDVQVSEFQPY</sequence>
<evidence type="ECO:0000256" key="5">
    <source>
        <dbReference type="ARBA" id="ARBA00022527"/>
    </source>
</evidence>
<evidence type="ECO:0000256" key="4">
    <source>
        <dbReference type="ARBA" id="ARBA00019599"/>
    </source>
</evidence>
<dbReference type="GO" id="GO:0010506">
    <property type="term" value="P:regulation of autophagy"/>
    <property type="evidence" value="ECO:0007669"/>
    <property type="project" value="InterPro"/>
</dbReference>
<keyword evidence="6" id="KW-0808">Transferase</keyword>
<dbReference type="EMBL" id="JAAAPX010000127">
    <property type="protein sequence ID" value="KAF4229736.1"/>
    <property type="molecule type" value="Genomic_DNA"/>
</dbReference>
<dbReference type="InterPro" id="IPR011009">
    <property type="entry name" value="Kinase-like_dom_sf"/>
</dbReference>
<evidence type="ECO:0000256" key="11">
    <source>
        <dbReference type="ARBA" id="ARBA00030237"/>
    </source>
</evidence>
<dbReference type="Proteomes" id="UP000653565">
    <property type="component" value="Unassembled WGS sequence"/>
</dbReference>
<evidence type="ECO:0000256" key="7">
    <source>
        <dbReference type="ARBA" id="ARBA00022741"/>
    </source>
</evidence>
<dbReference type="OrthoDB" id="10252171at2759"/>
<evidence type="ECO:0000256" key="14">
    <source>
        <dbReference type="SAM" id="MobiDB-lite"/>
    </source>
</evidence>
<evidence type="ECO:0000313" key="17">
    <source>
        <dbReference type="Proteomes" id="UP000653565"/>
    </source>
</evidence>
<name>A0A8H4EGE8_9EURO</name>
<evidence type="ECO:0000256" key="9">
    <source>
        <dbReference type="ARBA" id="ARBA00022840"/>
    </source>
</evidence>
<evidence type="ECO:0000313" key="16">
    <source>
        <dbReference type="EMBL" id="KAF4229736.1"/>
    </source>
</evidence>
<keyword evidence="9" id="KW-0067">ATP-binding</keyword>
<evidence type="ECO:0000256" key="3">
    <source>
        <dbReference type="ARBA" id="ARBA00018572"/>
    </source>
</evidence>
<dbReference type="GO" id="GO:0000045">
    <property type="term" value="P:autophagosome assembly"/>
    <property type="evidence" value="ECO:0007669"/>
    <property type="project" value="TreeGrafter"/>
</dbReference>
<comment type="subcellular location">
    <subcellularLocation>
        <location evidence="1">Preautophagosomal structure membrane</location>
        <topology evidence="1">Peripheral membrane protein</topology>
    </subcellularLocation>
</comment>
<evidence type="ECO:0000256" key="8">
    <source>
        <dbReference type="ARBA" id="ARBA00022777"/>
    </source>
</evidence>
<dbReference type="InterPro" id="IPR000719">
    <property type="entry name" value="Prot_kinase_dom"/>
</dbReference>
<gene>
    <name evidence="16" type="ORF">CNMCM6805_001200</name>
</gene>
<dbReference type="PANTHER" id="PTHR24348:SF22">
    <property type="entry name" value="NON-SPECIFIC SERINE_THREONINE PROTEIN KINASE"/>
    <property type="match status" value="1"/>
</dbReference>
<protein>
    <recommendedName>
        <fullName evidence="3">Serine/threonine-protein kinase ATG1</fullName>
        <ecNumber evidence="2">2.7.11.1</ecNumber>
    </recommendedName>
    <alternativeName>
        <fullName evidence="11">Autophagy-related protein 1</fullName>
    </alternativeName>
    <alternativeName>
        <fullName evidence="4">Serine/threonine-protein kinase atg1</fullName>
    </alternativeName>
</protein>
<comment type="catalytic activity">
    <reaction evidence="12">
        <text>L-threonyl-[protein] + ATP = O-phospho-L-threonyl-[protein] + ADP + H(+)</text>
        <dbReference type="Rhea" id="RHEA:46608"/>
        <dbReference type="Rhea" id="RHEA-COMP:11060"/>
        <dbReference type="Rhea" id="RHEA-COMP:11605"/>
        <dbReference type="ChEBI" id="CHEBI:15378"/>
        <dbReference type="ChEBI" id="CHEBI:30013"/>
        <dbReference type="ChEBI" id="CHEBI:30616"/>
        <dbReference type="ChEBI" id="CHEBI:61977"/>
        <dbReference type="ChEBI" id="CHEBI:456216"/>
        <dbReference type="EC" id="2.7.11.1"/>
    </reaction>
</comment>
<reference evidence="16" key="1">
    <citation type="journal article" date="2020" name="bioRxiv">
        <title>Genomic and phenotypic heterogeneity of clinical isolates of the human pathogens Aspergillus fumigatus, Aspergillus lentulus and Aspergillus fumigatiaffinis.</title>
        <authorList>
            <person name="dos Santos R.A.C."/>
            <person name="Steenwyk J.L."/>
            <person name="Rivero-Menendez O."/>
            <person name="Mead M.E."/>
            <person name="Silva L.P."/>
            <person name="Bastos R.W."/>
            <person name="Alastruey-Izquierdo A."/>
            <person name="Goldman G.H."/>
            <person name="Rokas A."/>
        </authorList>
    </citation>
    <scope>NUCLEOTIDE SEQUENCE</scope>
    <source>
        <strain evidence="16">CNM-CM6805</strain>
    </source>
</reference>
<dbReference type="Pfam" id="PF00069">
    <property type="entry name" value="Pkinase"/>
    <property type="match status" value="1"/>
</dbReference>
<proteinExistence type="predicted"/>
<evidence type="ECO:0000256" key="6">
    <source>
        <dbReference type="ARBA" id="ARBA00022679"/>
    </source>
</evidence>
<keyword evidence="8" id="KW-0418">Kinase</keyword>
<dbReference type="GO" id="GO:0005829">
    <property type="term" value="C:cytosol"/>
    <property type="evidence" value="ECO:0007669"/>
    <property type="project" value="TreeGrafter"/>
</dbReference>
<reference evidence="16" key="2">
    <citation type="submission" date="2020-04" db="EMBL/GenBank/DDBJ databases">
        <authorList>
            <person name="Santos R.A.C."/>
            <person name="Steenwyk J.L."/>
            <person name="Rivero-Menendez O."/>
            <person name="Mead M.E."/>
            <person name="Silva L.P."/>
            <person name="Bastos R.W."/>
            <person name="Alastruey-Izquierdo A."/>
            <person name="Goldman G.H."/>
            <person name="Rokas A."/>
        </authorList>
    </citation>
    <scope>NUCLEOTIDE SEQUENCE</scope>
    <source>
        <strain evidence="16">CNM-CM6805</strain>
    </source>
</reference>
<feature type="region of interest" description="Disordered" evidence="14">
    <location>
        <begin position="316"/>
        <end position="354"/>
    </location>
</feature>
<evidence type="ECO:0000256" key="13">
    <source>
        <dbReference type="ARBA" id="ARBA00048679"/>
    </source>
</evidence>
<dbReference type="SUPFAM" id="SSF56112">
    <property type="entry name" value="Protein kinase-like (PK-like)"/>
    <property type="match status" value="1"/>
</dbReference>
<organism evidence="16 17">
    <name type="scientific">Aspergillus fumigatiaffinis</name>
    <dbReference type="NCBI Taxonomy" id="340414"/>
    <lineage>
        <taxon>Eukaryota</taxon>
        <taxon>Fungi</taxon>
        <taxon>Dikarya</taxon>
        <taxon>Ascomycota</taxon>
        <taxon>Pezizomycotina</taxon>
        <taxon>Eurotiomycetes</taxon>
        <taxon>Eurotiomycetidae</taxon>
        <taxon>Eurotiales</taxon>
        <taxon>Aspergillaceae</taxon>
        <taxon>Aspergillus</taxon>
        <taxon>Aspergillus subgen. Fumigati</taxon>
    </lineage>
</organism>
<keyword evidence="7" id="KW-0547">Nucleotide-binding</keyword>
<dbReference type="Gene3D" id="1.10.510.10">
    <property type="entry name" value="Transferase(Phosphotransferase) domain 1"/>
    <property type="match status" value="1"/>
</dbReference>
<evidence type="ECO:0000259" key="15">
    <source>
        <dbReference type="PROSITE" id="PS50011"/>
    </source>
</evidence>
<evidence type="ECO:0000256" key="1">
    <source>
        <dbReference type="ARBA" id="ARBA00004623"/>
    </source>
</evidence>
<dbReference type="PROSITE" id="PS00108">
    <property type="entry name" value="PROTEIN_KINASE_ST"/>
    <property type="match status" value="1"/>
</dbReference>
<evidence type="ECO:0000256" key="12">
    <source>
        <dbReference type="ARBA" id="ARBA00047899"/>
    </source>
</evidence>
<evidence type="ECO:0000256" key="2">
    <source>
        <dbReference type="ARBA" id="ARBA00012513"/>
    </source>
</evidence>
<feature type="region of interest" description="Disordered" evidence="14">
    <location>
        <begin position="398"/>
        <end position="429"/>
    </location>
</feature>
<dbReference type="SMART" id="SM00220">
    <property type="entry name" value="S_TKc"/>
    <property type="match status" value="1"/>
</dbReference>
<evidence type="ECO:0000256" key="10">
    <source>
        <dbReference type="ARBA" id="ARBA00023006"/>
    </source>
</evidence>
<dbReference type="AlphaFoldDB" id="A0A8H4EGE8"/>
<dbReference type="PROSITE" id="PS50011">
    <property type="entry name" value="PROTEIN_KINASE_DOM"/>
    <property type="match status" value="1"/>
</dbReference>
<dbReference type="EC" id="2.7.11.1" evidence="2"/>